<name>A0ABS2I8L7_9GAMM</name>
<evidence type="ECO:0000313" key="2">
    <source>
        <dbReference type="Proteomes" id="UP000717995"/>
    </source>
</evidence>
<protein>
    <submittedName>
        <fullName evidence="1">Uncharacterized protein</fullName>
    </submittedName>
</protein>
<dbReference type="EMBL" id="JAFEUP010000001">
    <property type="protein sequence ID" value="MBM7059491.1"/>
    <property type="molecule type" value="Genomic_DNA"/>
</dbReference>
<evidence type="ECO:0000313" key="1">
    <source>
        <dbReference type="EMBL" id="MBM7059491.1"/>
    </source>
</evidence>
<comment type="caution">
    <text evidence="1">The sequence shown here is derived from an EMBL/GenBank/DDBJ whole genome shotgun (WGS) entry which is preliminary data.</text>
</comment>
<reference evidence="1 2" key="1">
    <citation type="submission" date="2021-02" db="EMBL/GenBank/DDBJ databases">
        <authorList>
            <person name="Lee D.-H."/>
        </authorList>
    </citation>
    <scope>NUCLEOTIDE SEQUENCE [LARGE SCALE GENOMIC DNA]</scope>
    <source>
        <strain evidence="1 2">UL073</strain>
    </source>
</reference>
<proteinExistence type="predicted"/>
<accession>A0ABS2I8L7</accession>
<organism evidence="1 2">
    <name type="scientific">Zestomonas insulae</name>
    <dbReference type="NCBI Taxonomy" id="2809017"/>
    <lineage>
        <taxon>Bacteria</taxon>
        <taxon>Pseudomonadati</taxon>
        <taxon>Pseudomonadota</taxon>
        <taxon>Gammaproteobacteria</taxon>
        <taxon>Pseudomonadales</taxon>
        <taxon>Pseudomonadaceae</taxon>
        <taxon>Zestomonas</taxon>
    </lineage>
</organism>
<sequence>MALTPLAALQDCCEQVLQGDAATLQALQAAGFDCRVGYWAFGLPELYRHLGGGDDASYRRWLQQLYAGDLNTRLRELGAEIAILDNRGKVALNRYCLRRLAD</sequence>
<dbReference type="RefSeq" id="WP_204914366.1">
    <property type="nucleotide sequence ID" value="NZ_JAFEUP010000001.1"/>
</dbReference>
<gene>
    <name evidence="1" type="ORF">JQX08_02110</name>
</gene>
<keyword evidence="2" id="KW-1185">Reference proteome</keyword>
<dbReference type="Proteomes" id="UP000717995">
    <property type="component" value="Unassembled WGS sequence"/>
</dbReference>